<comment type="caution">
    <text evidence="8">The sequence shown here is derived from an EMBL/GenBank/DDBJ whole genome shotgun (WGS) entry which is preliminary data.</text>
</comment>
<dbReference type="GO" id="GO:0005634">
    <property type="term" value="C:nucleus"/>
    <property type="evidence" value="ECO:0007669"/>
    <property type="project" value="UniProtKB-SubCell"/>
</dbReference>
<evidence type="ECO:0000256" key="3">
    <source>
        <dbReference type="ARBA" id="ARBA00023015"/>
    </source>
</evidence>
<evidence type="ECO:0000256" key="5">
    <source>
        <dbReference type="ARBA" id="ARBA00023242"/>
    </source>
</evidence>
<evidence type="ECO:0000256" key="4">
    <source>
        <dbReference type="ARBA" id="ARBA00023163"/>
    </source>
</evidence>
<organism evidence="8 9">
    <name type="scientific">Circinella minor</name>
    <dbReference type="NCBI Taxonomy" id="1195481"/>
    <lineage>
        <taxon>Eukaryota</taxon>
        <taxon>Fungi</taxon>
        <taxon>Fungi incertae sedis</taxon>
        <taxon>Mucoromycota</taxon>
        <taxon>Mucoromycotina</taxon>
        <taxon>Mucoromycetes</taxon>
        <taxon>Mucorales</taxon>
        <taxon>Lichtheimiaceae</taxon>
        <taxon>Circinella</taxon>
    </lineage>
</organism>
<accession>A0A8H7S0T0</accession>
<name>A0A8H7S0T0_9FUNG</name>
<dbReference type="PROSITE" id="PS00554">
    <property type="entry name" value="TEA_1"/>
    <property type="match status" value="1"/>
</dbReference>
<dbReference type="AlphaFoldDB" id="A0A8H7S0T0"/>
<comment type="subcellular location">
    <subcellularLocation>
        <location evidence="1">Nucleus</location>
    </subcellularLocation>
</comment>
<dbReference type="EMBL" id="JAEPRB010000151">
    <property type="protein sequence ID" value="KAG2220125.1"/>
    <property type="molecule type" value="Genomic_DNA"/>
</dbReference>
<dbReference type="InterPro" id="IPR038096">
    <property type="entry name" value="TEA/ATTS_sf"/>
</dbReference>
<sequence length="452" mass="51640">MIDARNGTANKTTGLLPVRKCRQKNSTIRDKQEQQNDDSVWPAEIESAFIEALEKVPKLGRRKIMIKGKPHGRNELISDYIFRKTGKSRTRKQVSSHLQVLKNTRRNDPKFMRIISLMYDEDENKKPPMITAQPPQPHPDQLPPTPPATVVVGKNIHHEQEHHQQYSNIITAATTPQPTRPIITPTTMTVRPTNIRPNYISLGLDCHHDNSCHVLAQLEHRHPSFQRIPTVLLMPQQEQHQIPDTYQYHHDNNNDNIDMLQYLIDTTADTECTLHAKVDMNFHWYATEYTYTSALFLETTERRTIECTTNIYSFGNPVLVTSEIQQGLLLDKNQYMYNFGIANHFFDSFMKGIQRSLSSWNELDSAVENLWIVQLFTDISSSSGSEDPSDEKDSAAAATTAARATVATPPLPASNYSYSTAPSLRIIYQFKRGHGSIDLVNVEKNFSRNSYY</sequence>
<dbReference type="OrthoDB" id="10006572at2759"/>
<feature type="DNA-binding region" description="TEA" evidence="6">
    <location>
        <begin position="34"/>
        <end position="108"/>
    </location>
</feature>
<evidence type="ECO:0000259" key="7">
    <source>
        <dbReference type="PROSITE" id="PS51088"/>
    </source>
</evidence>
<evidence type="ECO:0000313" key="9">
    <source>
        <dbReference type="Proteomes" id="UP000646827"/>
    </source>
</evidence>
<keyword evidence="5" id="KW-0539">Nucleus</keyword>
<dbReference type="GO" id="GO:0005667">
    <property type="term" value="C:transcription regulator complex"/>
    <property type="evidence" value="ECO:0007669"/>
    <property type="project" value="TreeGrafter"/>
</dbReference>
<dbReference type="PRINTS" id="PR00065">
    <property type="entry name" value="TEADOMAIN"/>
</dbReference>
<comment type="similarity">
    <text evidence="2">Belongs to the TEC1 family.</text>
</comment>
<keyword evidence="3" id="KW-0805">Transcription regulation</keyword>
<reference evidence="8 9" key="1">
    <citation type="submission" date="2020-12" db="EMBL/GenBank/DDBJ databases">
        <title>Metabolic potential, ecology and presence of endohyphal bacteria is reflected in genomic diversity of Mucoromycotina.</title>
        <authorList>
            <person name="Muszewska A."/>
            <person name="Okrasinska A."/>
            <person name="Steczkiewicz K."/>
            <person name="Drgas O."/>
            <person name="Orlowska M."/>
            <person name="Perlinska-Lenart U."/>
            <person name="Aleksandrzak-Piekarczyk T."/>
            <person name="Szatraj K."/>
            <person name="Zielenkiewicz U."/>
            <person name="Pilsyk S."/>
            <person name="Malc E."/>
            <person name="Mieczkowski P."/>
            <person name="Kruszewska J.S."/>
            <person name="Biernat P."/>
            <person name="Pawlowska J."/>
        </authorList>
    </citation>
    <scope>NUCLEOTIDE SEQUENCE [LARGE SCALE GENOMIC DNA]</scope>
    <source>
        <strain evidence="8 9">CBS 142.35</strain>
    </source>
</reference>
<keyword evidence="4" id="KW-0804">Transcription</keyword>
<proteinExistence type="inferred from homology"/>
<evidence type="ECO:0000256" key="2">
    <source>
        <dbReference type="ARBA" id="ARBA00008421"/>
    </source>
</evidence>
<dbReference type="GO" id="GO:0000981">
    <property type="term" value="F:DNA-binding transcription factor activity, RNA polymerase II-specific"/>
    <property type="evidence" value="ECO:0007669"/>
    <property type="project" value="TreeGrafter"/>
</dbReference>
<dbReference type="InterPro" id="IPR000818">
    <property type="entry name" value="TEA/ATTS_dom"/>
</dbReference>
<dbReference type="Proteomes" id="UP000646827">
    <property type="component" value="Unassembled WGS sequence"/>
</dbReference>
<evidence type="ECO:0000256" key="1">
    <source>
        <dbReference type="ARBA" id="ARBA00004123"/>
    </source>
</evidence>
<protein>
    <recommendedName>
        <fullName evidence="7">TEA domain-containing protein</fullName>
    </recommendedName>
</protein>
<dbReference type="InterPro" id="IPR050937">
    <property type="entry name" value="TEC1_TEAD_TF"/>
</dbReference>
<dbReference type="PANTHER" id="PTHR11834:SF0">
    <property type="entry name" value="PROTEIN SCALLOPED"/>
    <property type="match status" value="1"/>
</dbReference>
<evidence type="ECO:0000256" key="6">
    <source>
        <dbReference type="PROSITE-ProRule" id="PRU00505"/>
    </source>
</evidence>
<keyword evidence="9" id="KW-1185">Reference proteome</keyword>
<feature type="domain" description="TEA" evidence="7">
    <location>
        <begin position="34"/>
        <end position="108"/>
    </location>
</feature>
<evidence type="ECO:0000313" key="8">
    <source>
        <dbReference type="EMBL" id="KAG2220125.1"/>
    </source>
</evidence>
<gene>
    <name evidence="8" type="ORF">INT45_006153</name>
</gene>
<dbReference type="PANTHER" id="PTHR11834">
    <property type="entry name" value="TRANSCRIPTIONAL ENHANCER FACTOR TEF RELATED"/>
    <property type="match status" value="1"/>
</dbReference>
<dbReference type="Gene3D" id="2.70.50.80">
    <property type="match status" value="1"/>
</dbReference>
<dbReference type="SMART" id="SM00426">
    <property type="entry name" value="TEA"/>
    <property type="match status" value="1"/>
</dbReference>
<dbReference type="Pfam" id="PF01285">
    <property type="entry name" value="TEA"/>
    <property type="match status" value="1"/>
</dbReference>
<dbReference type="GO" id="GO:0000978">
    <property type="term" value="F:RNA polymerase II cis-regulatory region sequence-specific DNA binding"/>
    <property type="evidence" value="ECO:0007669"/>
    <property type="project" value="TreeGrafter"/>
</dbReference>
<dbReference type="Gene3D" id="6.10.20.40">
    <property type="entry name" value="TEA/ATTS domain"/>
    <property type="match status" value="1"/>
</dbReference>
<dbReference type="PROSITE" id="PS51088">
    <property type="entry name" value="TEA_2"/>
    <property type="match status" value="1"/>
</dbReference>